<comment type="caution">
    <text evidence="9">The sequence shown here is derived from an EMBL/GenBank/DDBJ whole genome shotgun (WGS) entry which is preliminary data.</text>
</comment>
<dbReference type="InterPro" id="IPR003591">
    <property type="entry name" value="Leu-rich_rpt_typical-subtyp"/>
</dbReference>
<dbReference type="PANTHER" id="PTHR48051:SF54">
    <property type="entry name" value="LEUCINE-RICH REPEAT-CONTAINING PROTEIN"/>
    <property type="match status" value="1"/>
</dbReference>
<evidence type="ECO:0000256" key="3">
    <source>
        <dbReference type="ARBA" id="ARBA00023907"/>
    </source>
</evidence>
<organism evidence="9 10">
    <name type="scientific">Pan troglodytes</name>
    <name type="common">Chimpanzee</name>
    <dbReference type="NCBI Taxonomy" id="9598"/>
    <lineage>
        <taxon>Eukaryota</taxon>
        <taxon>Metazoa</taxon>
        <taxon>Chordata</taxon>
        <taxon>Craniata</taxon>
        <taxon>Vertebrata</taxon>
        <taxon>Euteleostomi</taxon>
        <taxon>Mammalia</taxon>
        <taxon>Eutheria</taxon>
        <taxon>Euarchontoglires</taxon>
        <taxon>Primates</taxon>
        <taxon>Haplorrhini</taxon>
        <taxon>Catarrhini</taxon>
        <taxon>Hominidae</taxon>
        <taxon>Pan</taxon>
    </lineage>
</organism>
<proteinExistence type="predicted"/>
<dbReference type="Proteomes" id="UP000236370">
    <property type="component" value="Unassembled WGS sequence"/>
</dbReference>
<gene>
    <name evidence="9" type="ORF">CK820_G0011297</name>
</gene>
<feature type="non-terminal residue" evidence="9">
    <location>
        <position position="197"/>
    </location>
</feature>
<dbReference type="SMART" id="SM00369">
    <property type="entry name" value="LRR_TYP"/>
    <property type="match status" value="4"/>
</dbReference>
<evidence type="ECO:0000256" key="2">
    <source>
        <dbReference type="ARBA" id="ARBA00022737"/>
    </source>
</evidence>
<dbReference type="PRINTS" id="PR00019">
    <property type="entry name" value="LEURICHRPT"/>
</dbReference>
<sequence>YASSNELVQLDVYPVPNYLSYMDVSRNRLENVPEWVCESRKLEVLDIGHNQICELPARLFCNSSLRKLLAGHNQLARLPERLERTSVEVLDVQHNQLLELPPNLLMKADSKMAKLEELEEIDLSGNKLKAIPTTIMNCRRMHTVIAHSNCIEVFPEVMQLPEIKCVDLSCNELSEVTLPENLPPKLQELDLTGNPRL</sequence>
<comment type="subunit">
    <text evidence="8">Component of the SHOC2-MRAS-PP1c (SMP) complex consisting of SHOC2, GTP-bound M-Ras/MRAS and the catalytic subunit of protein phosphatase 1 (either PPP1CA, PPP1CB or PPP1CC). SHOC2 and PP1c preferably bind M-Ras/MRAS, but they also bind K-Ras/KRAS, N-Ras/NRAS and H-Ras/HRAS; these interactions are GTP-dependent and both SHOC2 and PP1c are required to form a stable complex. Interacts with PP1c in the absence of Ras GTPases. Interacts with M-Ras/MRAS and RAF1. Interacts with ERBIN; disrupts the interaction with RAF1 and Ras, preventing the activation of the Ras signaling pathway. Interacts with LZTR1.</text>
</comment>
<evidence type="ECO:0000256" key="4">
    <source>
        <dbReference type="ARBA" id="ARBA00029588"/>
    </source>
</evidence>
<name>A0A2J8ND99_PANTR</name>
<feature type="non-terminal residue" evidence="9">
    <location>
        <position position="1"/>
    </location>
</feature>
<dbReference type="InterPro" id="IPR001611">
    <property type="entry name" value="Leu-rich_rpt"/>
</dbReference>
<evidence type="ECO:0000313" key="10">
    <source>
        <dbReference type="Proteomes" id="UP000236370"/>
    </source>
</evidence>
<dbReference type="InterPro" id="IPR032675">
    <property type="entry name" value="LRR_dom_sf"/>
</dbReference>
<evidence type="ECO:0000256" key="8">
    <source>
        <dbReference type="ARBA" id="ARBA00049999"/>
    </source>
</evidence>
<keyword evidence="2" id="KW-0677">Repeat</keyword>
<evidence type="ECO:0000256" key="5">
    <source>
        <dbReference type="ARBA" id="ARBA00029998"/>
    </source>
</evidence>
<reference evidence="9 10" key="1">
    <citation type="submission" date="2017-12" db="EMBL/GenBank/DDBJ databases">
        <title>High-resolution comparative analysis of great ape genomes.</title>
        <authorList>
            <person name="Pollen A."/>
            <person name="Hastie A."/>
            <person name="Hormozdiari F."/>
            <person name="Dougherty M."/>
            <person name="Liu R."/>
            <person name="Chaisson M."/>
            <person name="Hoppe E."/>
            <person name="Hill C."/>
            <person name="Pang A."/>
            <person name="Hillier L."/>
            <person name="Baker C."/>
            <person name="Armstrong J."/>
            <person name="Shendure J."/>
            <person name="Paten B."/>
            <person name="Wilson R."/>
            <person name="Chao H."/>
            <person name="Schneider V."/>
            <person name="Ventura M."/>
            <person name="Kronenberg Z."/>
            <person name="Murali S."/>
            <person name="Gordon D."/>
            <person name="Cantsilieris S."/>
            <person name="Munson K."/>
            <person name="Nelson B."/>
            <person name="Raja A."/>
            <person name="Underwood J."/>
            <person name="Diekhans M."/>
            <person name="Fiddes I."/>
            <person name="Haussler D."/>
            <person name="Eichler E."/>
        </authorList>
    </citation>
    <scope>NUCLEOTIDE SEQUENCE [LARGE SCALE GENOMIC DNA]</scope>
    <source>
        <strain evidence="9">Yerkes chimp pedigree #C0471</strain>
    </source>
</reference>
<dbReference type="SMART" id="SM00364">
    <property type="entry name" value="LRR_BAC"/>
    <property type="match status" value="5"/>
</dbReference>
<evidence type="ECO:0000313" key="9">
    <source>
        <dbReference type="EMBL" id="PNI69738.1"/>
    </source>
</evidence>
<evidence type="ECO:0000256" key="6">
    <source>
        <dbReference type="ARBA" id="ARBA00032455"/>
    </source>
</evidence>
<evidence type="ECO:0000256" key="7">
    <source>
        <dbReference type="ARBA" id="ARBA00049970"/>
    </source>
</evidence>
<dbReference type="PROSITE" id="PS51450">
    <property type="entry name" value="LRR"/>
    <property type="match status" value="1"/>
</dbReference>
<evidence type="ECO:0000256" key="1">
    <source>
        <dbReference type="ARBA" id="ARBA00022614"/>
    </source>
</evidence>
<dbReference type="InterPro" id="IPR050216">
    <property type="entry name" value="LRR_domain-containing"/>
</dbReference>
<dbReference type="Pfam" id="PF00560">
    <property type="entry name" value="LRR_1"/>
    <property type="match status" value="2"/>
</dbReference>
<dbReference type="Gene3D" id="3.80.10.10">
    <property type="entry name" value="Ribonuclease Inhibitor"/>
    <property type="match status" value="1"/>
</dbReference>
<dbReference type="PANTHER" id="PTHR48051">
    <property type="match status" value="1"/>
</dbReference>
<dbReference type="AlphaFoldDB" id="A0A2J8ND99"/>
<protein>
    <recommendedName>
        <fullName evidence="3">Leucine-rich repeat protein SHOC-2</fullName>
    </recommendedName>
    <alternativeName>
        <fullName evidence="6">Protein soc-2 homolog</fullName>
    </alternativeName>
    <alternativeName>
        <fullName evidence="4 5">protein Sur-8 homolog</fullName>
    </alternativeName>
</protein>
<comment type="function">
    <text evidence="7">Core component of the SHOC2-MRAS-PP1c (SMP) holophosphatase complex that regulates activation of the MAPK pathway. Acts as a scaffolding protein in the SMP complex. The SMP complex specifically dephosphorylates the inhibitory phosphorylation at 'Ser-259' of RAF1 kinase, 'Ser-365' of BRAF kinase and 'Ser-214' of ARAF kinase, stimulating their kinase activities. The SMP complex enhances the dephosphorylation activity and substrate specificity of PP1c.</text>
</comment>
<keyword evidence="1" id="KW-0433">Leucine-rich repeat</keyword>
<dbReference type="Pfam" id="PF13855">
    <property type="entry name" value="LRR_8"/>
    <property type="match status" value="1"/>
</dbReference>
<dbReference type="EMBL" id="NBAG03000231">
    <property type="protein sequence ID" value="PNI69738.1"/>
    <property type="molecule type" value="Genomic_DNA"/>
</dbReference>
<dbReference type="SUPFAM" id="SSF52058">
    <property type="entry name" value="L domain-like"/>
    <property type="match status" value="1"/>
</dbReference>
<accession>A0A2J8ND99</accession>